<sequence length="474" mass="49203">MTRRTLRARSYRPRPTLPVHHQGVPVSTAPPRSDAGGPTPAHARRVARATFIGTAIEWYDFNIYGAAAALIFAPQFFPNFSPAAATLAAFGTFAVGFIARPVGGIVFGHFGDRLGRKQTLVASLLLMGIGTFLIAVLPTYSAIGIAAPILLVVLRFVQGLGVGGEWGGAVLMAMEHAPAGRRGWFSSFPQMGLPAGSLSALVVFLVSSLAFGREDFAAWGWRIPFVLSALLVVVALVIRLRLTESPEFQATRRSEGVRRLPVLEVLRNSPRTVLLGMGITLAPSSFGYLLSVYLLSYGTGTVKLPQQTMLLTIIGGSVLYLAVTIVAGALCDRVGPVRIFLLASGLGVVVPFAVFGLIDTGATPAVAVAMLLMGLVLGMLAAVQAIIVSGAFPTAVRYSGASLSYQFGAVLGGGVTPLLAATILAATGSSQAIAAYIGLLSLISGLAVWRLAAHSPAADETASPAPAQDGAVTA</sequence>
<feature type="transmembrane region" description="Helical" evidence="8">
    <location>
        <begin position="58"/>
        <end position="77"/>
    </location>
</feature>
<dbReference type="InterPro" id="IPR011701">
    <property type="entry name" value="MFS"/>
</dbReference>
<evidence type="ECO:0000259" key="9">
    <source>
        <dbReference type="PROSITE" id="PS50850"/>
    </source>
</evidence>
<dbReference type="EMBL" id="BAABHO010000018">
    <property type="protein sequence ID" value="GAA4790207.1"/>
    <property type="molecule type" value="Genomic_DNA"/>
</dbReference>
<feature type="transmembrane region" description="Helical" evidence="8">
    <location>
        <begin position="273"/>
        <end position="296"/>
    </location>
</feature>
<evidence type="ECO:0000256" key="8">
    <source>
        <dbReference type="SAM" id="Phobius"/>
    </source>
</evidence>
<comment type="subcellular location">
    <subcellularLocation>
        <location evidence="1">Cell membrane</location>
        <topology evidence="1">Multi-pass membrane protein</topology>
    </subcellularLocation>
</comment>
<dbReference type="Gene3D" id="1.20.1250.20">
    <property type="entry name" value="MFS general substrate transporter like domains"/>
    <property type="match status" value="2"/>
</dbReference>
<reference evidence="11" key="1">
    <citation type="journal article" date="2019" name="Int. J. Syst. Evol. Microbiol.">
        <title>The Global Catalogue of Microorganisms (GCM) 10K type strain sequencing project: providing services to taxonomists for standard genome sequencing and annotation.</title>
        <authorList>
            <consortium name="The Broad Institute Genomics Platform"/>
            <consortium name="The Broad Institute Genome Sequencing Center for Infectious Disease"/>
            <person name="Wu L."/>
            <person name="Ma J."/>
        </authorList>
    </citation>
    <scope>NUCLEOTIDE SEQUENCE [LARGE SCALE GENOMIC DNA]</scope>
    <source>
        <strain evidence="11">JCM 17979</strain>
    </source>
</reference>
<dbReference type="InterPro" id="IPR020846">
    <property type="entry name" value="MFS_dom"/>
</dbReference>
<keyword evidence="2" id="KW-0813">Transport</keyword>
<evidence type="ECO:0000256" key="2">
    <source>
        <dbReference type="ARBA" id="ARBA00022448"/>
    </source>
</evidence>
<feature type="transmembrane region" description="Helical" evidence="8">
    <location>
        <begin position="308"/>
        <end position="330"/>
    </location>
</feature>
<dbReference type="PANTHER" id="PTHR43045:SF1">
    <property type="entry name" value="SHIKIMATE TRANSPORTER"/>
    <property type="match status" value="1"/>
</dbReference>
<keyword evidence="4 8" id="KW-0812">Transmembrane</keyword>
<feature type="region of interest" description="Disordered" evidence="7">
    <location>
        <begin position="1"/>
        <end position="41"/>
    </location>
</feature>
<feature type="transmembrane region" description="Helical" evidence="8">
    <location>
        <begin position="192"/>
        <end position="211"/>
    </location>
</feature>
<dbReference type="CDD" id="cd17369">
    <property type="entry name" value="MFS_ShiA_like"/>
    <property type="match status" value="1"/>
</dbReference>
<accession>A0ABP9B6C9</accession>
<organism evidence="10 11">
    <name type="scientific">Actinomycetospora chlora</name>
    <dbReference type="NCBI Taxonomy" id="663608"/>
    <lineage>
        <taxon>Bacteria</taxon>
        <taxon>Bacillati</taxon>
        <taxon>Actinomycetota</taxon>
        <taxon>Actinomycetes</taxon>
        <taxon>Pseudonocardiales</taxon>
        <taxon>Pseudonocardiaceae</taxon>
        <taxon>Actinomycetospora</taxon>
    </lineage>
</organism>
<feature type="transmembrane region" description="Helical" evidence="8">
    <location>
        <begin position="223"/>
        <end position="242"/>
    </location>
</feature>
<name>A0ABP9B6C9_9PSEU</name>
<keyword evidence="5 8" id="KW-1133">Transmembrane helix</keyword>
<evidence type="ECO:0000256" key="4">
    <source>
        <dbReference type="ARBA" id="ARBA00022692"/>
    </source>
</evidence>
<evidence type="ECO:0000256" key="7">
    <source>
        <dbReference type="SAM" id="MobiDB-lite"/>
    </source>
</evidence>
<evidence type="ECO:0000313" key="11">
    <source>
        <dbReference type="Proteomes" id="UP001500928"/>
    </source>
</evidence>
<evidence type="ECO:0000256" key="1">
    <source>
        <dbReference type="ARBA" id="ARBA00004651"/>
    </source>
</evidence>
<feature type="compositionally biased region" description="Basic residues" evidence="7">
    <location>
        <begin position="1"/>
        <end position="12"/>
    </location>
</feature>
<dbReference type="Proteomes" id="UP001500928">
    <property type="component" value="Unassembled WGS sequence"/>
</dbReference>
<protein>
    <submittedName>
        <fullName evidence="10">MFS transporter</fullName>
    </submittedName>
</protein>
<feature type="domain" description="Major facilitator superfamily (MFS) profile" evidence="9">
    <location>
        <begin position="46"/>
        <end position="456"/>
    </location>
</feature>
<keyword evidence="11" id="KW-1185">Reference proteome</keyword>
<keyword evidence="6 8" id="KW-0472">Membrane</keyword>
<proteinExistence type="predicted"/>
<evidence type="ECO:0000256" key="5">
    <source>
        <dbReference type="ARBA" id="ARBA00022989"/>
    </source>
</evidence>
<evidence type="ECO:0000256" key="3">
    <source>
        <dbReference type="ARBA" id="ARBA00022475"/>
    </source>
</evidence>
<feature type="transmembrane region" description="Helical" evidence="8">
    <location>
        <begin position="364"/>
        <end position="392"/>
    </location>
</feature>
<feature type="transmembrane region" description="Helical" evidence="8">
    <location>
        <begin position="120"/>
        <end position="143"/>
    </location>
</feature>
<keyword evidence="3" id="KW-1003">Cell membrane</keyword>
<gene>
    <name evidence="10" type="ORF">GCM10023200_26360</name>
</gene>
<dbReference type="PANTHER" id="PTHR43045">
    <property type="entry name" value="SHIKIMATE TRANSPORTER"/>
    <property type="match status" value="1"/>
</dbReference>
<evidence type="ECO:0000256" key="6">
    <source>
        <dbReference type="ARBA" id="ARBA00023136"/>
    </source>
</evidence>
<feature type="transmembrane region" description="Helical" evidence="8">
    <location>
        <begin position="404"/>
        <end position="427"/>
    </location>
</feature>
<feature type="transmembrane region" description="Helical" evidence="8">
    <location>
        <begin position="149"/>
        <end position="171"/>
    </location>
</feature>
<feature type="transmembrane region" description="Helical" evidence="8">
    <location>
        <begin position="433"/>
        <end position="452"/>
    </location>
</feature>
<dbReference type="InterPro" id="IPR036259">
    <property type="entry name" value="MFS_trans_sf"/>
</dbReference>
<feature type="transmembrane region" description="Helical" evidence="8">
    <location>
        <begin position="337"/>
        <end position="358"/>
    </location>
</feature>
<feature type="transmembrane region" description="Helical" evidence="8">
    <location>
        <begin position="83"/>
        <end position="108"/>
    </location>
</feature>
<evidence type="ECO:0000313" key="10">
    <source>
        <dbReference type="EMBL" id="GAA4790207.1"/>
    </source>
</evidence>
<dbReference type="SUPFAM" id="SSF103473">
    <property type="entry name" value="MFS general substrate transporter"/>
    <property type="match status" value="1"/>
</dbReference>
<dbReference type="PROSITE" id="PS50850">
    <property type="entry name" value="MFS"/>
    <property type="match status" value="1"/>
</dbReference>
<comment type="caution">
    <text evidence="10">The sequence shown here is derived from an EMBL/GenBank/DDBJ whole genome shotgun (WGS) entry which is preliminary data.</text>
</comment>
<dbReference type="Pfam" id="PF07690">
    <property type="entry name" value="MFS_1"/>
    <property type="match status" value="1"/>
</dbReference>